<reference evidence="1" key="1">
    <citation type="submission" date="2023-03" db="EMBL/GenBank/DDBJ databases">
        <title>Massive genome expansion in bonnet fungi (Mycena s.s.) driven by repeated elements and novel gene families across ecological guilds.</title>
        <authorList>
            <consortium name="Lawrence Berkeley National Laboratory"/>
            <person name="Harder C.B."/>
            <person name="Miyauchi S."/>
            <person name="Viragh M."/>
            <person name="Kuo A."/>
            <person name="Thoen E."/>
            <person name="Andreopoulos B."/>
            <person name="Lu D."/>
            <person name="Skrede I."/>
            <person name="Drula E."/>
            <person name="Henrissat B."/>
            <person name="Morin E."/>
            <person name="Kohler A."/>
            <person name="Barry K."/>
            <person name="LaButti K."/>
            <person name="Morin E."/>
            <person name="Salamov A."/>
            <person name="Lipzen A."/>
            <person name="Mereny Z."/>
            <person name="Hegedus B."/>
            <person name="Baldrian P."/>
            <person name="Stursova M."/>
            <person name="Weitz H."/>
            <person name="Taylor A."/>
            <person name="Grigoriev I.V."/>
            <person name="Nagy L.G."/>
            <person name="Martin F."/>
            <person name="Kauserud H."/>
        </authorList>
    </citation>
    <scope>NUCLEOTIDE SEQUENCE</scope>
    <source>
        <strain evidence="1">9144</strain>
    </source>
</reference>
<protein>
    <submittedName>
        <fullName evidence="1">Uncharacterized protein</fullName>
    </submittedName>
</protein>
<evidence type="ECO:0000313" key="2">
    <source>
        <dbReference type="Proteomes" id="UP001219525"/>
    </source>
</evidence>
<gene>
    <name evidence="1" type="ORF">GGX14DRAFT_701387</name>
</gene>
<keyword evidence="2" id="KW-1185">Reference proteome</keyword>
<dbReference type="AlphaFoldDB" id="A0AAD6UUI0"/>
<accession>A0AAD6UUI0</accession>
<name>A0AAD6UUI0_9AGAR</name>
<organism evidence="1 2">
    <name type="scientific">Mycena pura</name>
    <dbReference type="NCBI Taxonomy" id="153505"/>
    <lineage>
        <taxon>Eukaryota</taxon>
        <taxon>Fungi</taxon>
        <taxon>Dikarya</taxon>
        <taxon>Basidiomycota</taxon>
        <taxon>Agaricomycotina</taxon>
        <taxon>Agaricomycetes</taxon>
        <taxon>Agaricomycetidae</taxon>
        <taxon>Agaricales</taxon>
        <taxon>Marasmiineae</taxon>
        <taxon>Mycenaceae</taxon>
        <taxon>Mycena</taxon>
    </lineage>
</organism>
<proteinExistence type="predicted"/>
<evidence type="ECO:0000313" key="1">
    <source>
        <dbReference type="EMBL" id="KAJ7192416.1"/>
    </source>
</evidence>
<dbReference type="SUPFAM" id="SSF52047">
    <property type="entry name" value="RNI-like"/>
    <property type="match status" value="1"/>
</dbReference>
<dbReference type="InterPro" id="IPR032675">
    <property type="entry name" value="LRR_dom_sf"/>
</dbReference>
<dbReference type="EMBL" id="JARJCW010000120">
    <property type="protein sequence ID" value="KAJ7192416.1"/>
    <property type="molecule type" value="Genomic_DNA"/>
</dbReference>
<comment type="caution">
    <text evidence="1">The sequence shown here is derived from an EMBL/GenBank/DDBJ whole genome shotgun (WGS) entry which is preliminary data.</text>
</comment>
<dbReference type="Proteomes" id="UP001219525">
    <property type="component" value="Unassembled WGS sequence"/>
</dbReference>
<sequence length="379" mass="42557">MSTFPPELEDLFIGHMQGEKDALASCGLVSRAWLYLSRPYLFGSVTLRDHTYEGFLRLMVSPFSTFVPFIKTLSISRSETDVDTETTFTEFISQLAGFPSLICLRMNYVSWIHLSYPGTLTVFIAAFHDITELYIQSTTFMTPHHLISMLARLPRLEKVSVHATFVEDEAPSRELSLPDPPRSLQHIRLCLRYNDGDPFIPIISWIGTGPPTVCVLELGILWSTDLPAVGRLLRTLAPALRALDLKLMNHVTAHDVDTHLAPSLALSTRIAHLTIHIGLHRFHAPITRPHAPLVLLAALPHEPAALETLTIVLTIDFMHMLDALDWAHLNTALRARTRLRRLRFRVHCNNAIGAAAKEIRKRIAPEVVARGSVEVMLLQ</sequence>
<dbReference type="Gene3D" id="3.80.10.10">
    <property type="entry name" value="Ribonuclease Inhibitor"/>
    <property type="match status" value="1"/>
</dbReference>